<organism evidence="1 2">
    <name type="scientific">Pseudonocardia zijingensis</name>
    <dbReference type="NCBI Taxonomy" id="153376"/>
    <lineage>
        <taxon>Bacteria</taxon>
        <taxon>Bacillati</taxon>
        <taxon>Actinomycetota</taxon>
        <taxon>Actinomycetes</taxon>
        <taxon>Pseudonocardiales</taxon>
        <taxon>Pseudonocardiaceae</taxon>
        <taxon>Pseudonocardia</taxon>
    </lineage>
</organism>
<dbReference type="RefSeq" id="WP_343941506.1">
    <property type="nucleotide sequence ID" value="NZ_BAAAHP010000071.1"/>
</dbReference>
<protein>
    <submittedName>
        <fullName evidence="1">Uncharacterized protein</fullName>
    </submittedName>
</protein>
<name>A0ABN1PY09_9PSEU</name>
<reference evidence="1 2" key="1">
    <citation type="journal article" date="2019" name="Int. J. Syst. Evol. Microbiol.">
        <title>The Global Catalogue of Microorganisms (GCM) 10K type strain sequencing project: providing services to taxonomists for standard genome sequencing and annotation.</title>
        <authorList>
            <consortium name="The Broad Institute Genomics Platform"/>
            <consortium name="The Broad Institute Genome Sequencing Center for Infectious Disease"/>
            <person name="Wu L."/>
            <person name="Ma J."/>
        </authorList>
    </citation>
    <scope>NUCLEOTIDE SEQUENCE [LARGE SCALE GENOMIC DNA]</scope>
    <source>
        <strain evidence="1 2">JCM 11117</strain>
    </source>
</reference>
<evidence type="ECO:0000313" key="1">
    <source>
        <dbReference type="EMBL" id="GAA0934501.1"/>
    </source>
</evidence>
<comment type="caution">
    <text evidence="1">The sequence shown here is derived from an EMBL/GenBank/DDBJ whole genome shotgun (WGS) entry which is preliminary data.</text>
</comment>
<keyword evidence="2" id="KW-1185">Reference proteome</keyword>
<dbReference type="EMBL" id="BAAAHP010000071">
    <property type="protein sequence ID" value="GAA0934501.1"/>
    <property type="molecule type" value="Genomic_DNA"/>
</dbReference>
<gene>
    <name evidence="1" type="ORF">GCM10009559_25120</name>
</gene>
<evidence type="ECO:0000313" key="2">
    <source>
        <dbReference type="Proteomes" id="UP001499967"/>
    </source>
</evidence>
<sequence>MDDERRDGWPMRYEFRVEGVLPEEARALFADMNIEDIPPQTLMSGDVIDESHLHGILAQLAVLGIAVVSVMPNPPTS</sequence>
<dbReference type="Proteomes" id="UP001499967">
    <property type="component" value="Unassembled WGS sequence"/>
</dbReference>
<accession>A0ABN1PY09</accession>
<proteinExistence type="predicted"/>